<feature type="chain" id="PRO_5017080148" description="NADH-ubiquinone oxidoreductase chain 3" evidence="10">
    <location>
        <begin position="18"/>
        <end position="114"/>
    </location>
</feature>
<dbReference type="InterPro" id="IPR038430">
    <property type="entry name" value="NDAH_ubi_oxred_su3_sf"/>
</dbReference>
<keyword evidence="7 9" id="KW-0472">Membrane</keyword>
<dbReference type="InterPro" id="IPR000440">
    <property type="entry name" value="NADH_UbQ/plastoQ_OxRdtase_su3"/>
</dbReference>
<dbReference type="Pfam" id="PF00507">
    <property type="entry name" value="Oxidored_q4"/>
    <property type="match status" value="1"/>
</dbReference>
<feature type="transmembrane region" description="Helical" evidence="9">
    <location>
        <begin position="50"/>
        <end position="74"/>
    </location>
</feature>
<comment type="catalytic activity">
    <reaction evidence="8 9">
        <text>a ubiquinone + NADH + 5 H(+)(in) = a ubiquinol + NAD(+) + 4 H(+)(out)</text>
        <dbReference type="Rhea" id="RHEA:29091"/>
        <dbReference type="Rhea" id="RHEA-COMP:9565"/>
        <dbReference type="Rhea" id="RHEA-COMP:9566"/>
        <dbReference type="ChEBI" id="CHEBI:15378"/>
        <dbReference type="ChEBI" id="CHEBI:16389"/>
        <dbReference type="ChEBI" id="CHEBI:17976"/>
        <dbReference type="ChEBI" id="CHEBI:57540"/>
        <dbReference type="ChEBI" id="CHEBI:57945"/>
        <dbReference type="EC" id="7.1.1.2"/>
    </reaction>
</comment>
<dbReference type="PANTHER" id="PTHR11058">
    <property type="entry name" value="NADH-UBIQUINONE OXIDOREDUCTASE CHAIN 3"/>
    <property type="match status" value="1"/>
</dbReference>
<sequence>MMMITAMTAIMSTMIMALCKLISKTTTNDREKSTPFECGFDPSSSARMPFSVHFFLLTVLFLIFDIELAILMPIILTMKWGITSKWVMTVMLFLIILVSGLYHEWNNNMLEWTN</sequence>
<evidence type="ECO:0000256" key="7">
    <source>
        <dbReference type="ARBA" id="ARBA00023136"/>
    </source>
</evidence>
<reference evidence="11" key="1">
    <citation type="submission" date="2017-10" db="EMBL/GenBank/DDBJ databases">
        <title>Mitogenomes of tropical arthropods.</title>
        <authorList>
            <person name="Pires Paula D."/>
            <person name="Coiti Togawa R."/>
        </authorList>
    </citation>
    <scope>NUCLEOTIDE SEQUENCE</scope>
</reference>
<keyword evidence="9" id="KW-0520">NAD</keyword>
<keyword evidence="9" id="KW-0830">Ubiquinone</keyword>
<evidence type="ECO:0000256" key="1">
    <source>
        <dbReference type="ARBA" id="ARBA00004370"/>
    </source>
</evidence>
<feature type="signal peptide" evidence="10">
    <location>
        <begin position="1"/>
        <end position="17"/>
    </location>
</feature>
<dbReference type="PANTHER" id="PTHR11058:SF9">
    <property type="entry name" value="NADH-UBIQUINONE OXIDOREDUCTASE CHAIN 3"/>
    <property type="match status" value="1"/>
</dbReference>
<keyword evidence="5 9" id="KW-0812">Transmembrane</keyword>
<dbReference type="GO" id="GO:0008137">
    <property type="term" value="F:NADH dehydrogenase (ubiquinone) activity"/>
    <property type="evidence" value="ECO:0007669"/>
    <property type="project" value="UniProtKB-UniRule"/>
</dbReference>
<evidence type="ECO:0000256" key="8">
    <source>
        <dbReference type="ARBA" id="ARBA00049551"/>
    </source>
</evidence>
<dbReference type="Gene3D" id="1.20.58.1610">
    <property type="entry name" value="NADH:ubiquinone/plastoquinone oxidoreductase, chain 3"/>
    <property type="match status" value="1"/>
</dbReference>
<name>A0A343YVR0_9HEMI</name>
<comment type="similarity">
    <text evidence="2 9">Belongs to the complex I subunit 3 family.</text>
</comment>
<dbReference type="EMBL" id="MG253280">
    <property type="protein sequence ID" value="AWN56377.1"/>
    <property type="molecule type" value="Genomic_DNA"/>
</dbReference>
<keyword evidence="6 9" id="KW-1133">Transmembrane helix</keyword>
<comment type="function">
    <text evidence="9">Core subunit of the mitochondrial membrane respiratory chain NADH dehydrogenase (Complex I) which catalyzes electron transfer from NADH through the respiratory chain, using ubiquinone as an electron acceptor. Essential for the catalytic activity of complex I.</text>
</comment>
<evidence type="ECO:0000256" key="3">
    <source>
        <dbReference type="ARBA" id="ARBA00021007"/>
    </source>
</evidence>
<geneLocation type="mitochondrion" evidence="11"/>
<evidence type="ECO:0000256" key="2">
    <source>
        <dbReference type="ARBA" id="ARBA00008472"/>
    </source>
</evidence>
<keyword evidence="9" id="KW-0679">Respiratory chain</keyword>
<comment type="subcellular location">
    <subcellularLocation>
        <location evidence="1">Membrane</location>
    </subcellularLocation>
    <subcellularLocation>
        <location evidence="9">Mitochondrion membrane</location>
        <topology evidence="9">Multi-pass membrane protein</topology>
    </subcellularLocation>
</comment>
<dbReference type="GO" id="GO:0031966">
    <property type="term" value="C:mitochondrial membrane"/>
    <property type="evidence" value="ECO:0007669"/>
    <property type="project" value="UniProtKB-SubCell"/>
</dbReference>
<accession>A0A343YVR0</accession>
<dbReference type="GO" id="GO:0030964">
    <property type="term" value="C:NADH dehydrogenase complex"/>
    <property type="evidence" value="ECO:0007669"/>
    <property type="project" value="TreeGrafter"/>
</dbReference>
<evidence type="ECO:0000256" key="10">
    <source>
        <dbReference type="SAM" id="SignalP"/>
    </source>
</evidence>
<evidence type="ECO:0000256" key="5">
    <source>
        <dbReference type="ARBA" id="ARBA00022692"/>
    </source>
</evidence>
<keyword evidence="10" id="KW-0732">Signal</keyword>
<evidence type="ECO:0000313" key="11">
    <source>
        <dbReference type="EMBL" id="AWN56377.1"/>
    </source>
</evidence>
<evidence type="ECO:0000256" key="6">
    <source>
        <dbReference type="ARBA" id="ARBA00022989"/>
    </source>
</evidence>
<keyword evidence="9" id="KW-1278">Translocase</keyword>
<dbReference type="AlphaFoldDB" id="A0A343YVR0"/>
<evidence type="ECO:0000256" key="9">
    <source>
        <dbReference type="RuleBase" id="RU003640"/>
    </source>
</evidence>
<feature type="transmembrane region" description="Helical" evidence="9">
    <location>
        <begin position="86"/>
        <end position="105"/>
    </location>
</feature>
<keyword evidence="9 11" id="KW-0496">Mitochondrion</keyword>
<keyword evidence="4 9" id="KW-0813">Transport</keyword>
<evidence type="ECO:0000256" key="4">
    <source>
        <dbReference type="ARBA" id="ARBA00022448"/>
    </source>
</evidence>
<organism evidence="11">
    <name type="scientific">Scaptocoris castanea</name>
    <dbReference type="NCBI Taxonomy" id="1411909"/>
    <lineage>
        <taxon>Eukaryota</taxon>
        <taxon>Metazoa</taxon>
        <taxon>Ecdysozoa</taxon>
        <taxon>Arthropoda</taxon>
        <taxon>Hexapoda</taxon>
        <taxon>Insecta</taxon>
        <taxon>Pterygota</taxon>
        <taxon>Neoptera</taxon>
        <taxon>Paraneoptera</taxon>
        <taxon>Hemiptera</taxon>
        <taxon>Heteroptera</taxon>
        <taxon>Panheteroptera</taxon>
        <taxon>Pentatomomorpha</taxon>
        <taxon>Pentatomoidea</taxon>
        <taxon>Cydnidae</taxon>
        <taxon>Cephalocteinae</taxon>
        <taxon>Scaptocoris</taxon>
    </lineage>
</organism>
<dbReference type="EC" id="7.1.1.2" evidence="9"/>
<keyword evidence="9" id="KW-0249">Electron transport</keyword>
<proteinExistence type="inferred from homology"/>
<protein>
    <recommendedName>
        <fullName evidence="3 9">NADH-ubiquinone oxidoreductase chain 3</fullName>
        <ecNumber evidence="9">7.1.1.2</ecNumber>
    </recommendedName>
</protein>